<accession>A0A069DR19</accession>
<comment type="subcellular location">
    <subcellularLocation>
        <location evidence="1">Endoplasmic reticulum membrane</location>
        <topology evidence="1">Single-pass membrane protein</topology>
    </subcellularLocation>
</comment>
<dbReference type="GO" id="GO:0006886">
    <property type="term" value="P:intracellular protein transport"/>
    <property type="evidence" value="ECO:0007669"/>
    <property type="project" value="TreeGrafter"/>
</dbReference>
<evidence type="ECO:0000313" key="12">
    <source>
        <dbReference type="EMBL" id="JAC86156.1"/>
    </source>
</evidence>
<keyword evidence="5" id="KW-0547">Nucleotide-binding</keyword>
<dbReference type="GO" id="GO:0005525">
    <property type="term" value="F:GTP binding"/>
    <property type="evidence" value="ECO:0007669"/>
    <property type="project" value="UniProtKB-KW"/>
</dbReference>
<dbReference type="AlphaFoldDB" id="A0A069DR19"/>
<name>A0A069DR19_9HEMI</name>
<sequence length="237" mass="26681">MDNILLNVIIGVCVVLLTIVFLLIYSWGKATRCTILITGVCDSGKTLIFTRLIHNMFAKTHTSIKDNSSDYLTEKGNTLQIVDIPGHERLRNRYLDDYKKSARGLVYVVDSLTLHKEIRDVAEYLYTLLIDEDIMNNCKNILIFCNKQDNSTAKGAQILKSLLEKELNTVRETKSHSLASTEGDTGTSYLGIRGQEFEFSHCLPTIVEFAEGYALDSEGDKSQHNLNPLKKWISAIS</sequence>
<evidence type="ECO:0000256" key="10">
    <source>
        <dbReference type="ARBA" id="ARBA00023170"/>
    </source>
</evidence>
<keyword evidence="4 11" id="KW-0812">Transmembrane</keyword>
<dbReference type="GO" id="GO:0005794">
    <property type="term" value="C:Golgi apparatus"/>
    <property type="evidence" value="ECO:0007669"/>
    <property type="project" value="TreeGrafter"/>
</dbReference>
<dbReference type="GO" id="GO:0005789">
    <property type="term" value="C:endoplasmic reticulum membrane"/>
    <property type="evidence" value="ECO:0007669"/>
    <property type="project" value="UniProtKB-SubCell"/>
</dbReference>
<evidence type="ECO:0000256" key="2">
    <source>
        <dbReference type="ARBA" id="ARBA00005619"/>
    </source>
</evidence>
<dbReference type="EMBL" id="GBGD01002733">
    <property type="protein sequence ID" value="JAC86156.1"/>
    <property type="molecule type" value="mRNA"/>
</dbReference>
<dbReference type="Pfam" id="PF09439">
    <property type="entry name" value="SRPRB"/>
    <property type="match status" value="1"/>
</dbReference>
<evidence type="ECO:0000256" key="1">
    <source>
        <dbReference type="ARBA" id="ARBA00004389"/>
    </source>
</evidence>
<dbReference type="InterPro" id="IPR024156">
    <property type="entry name" value="Small_GTPase_ARF"/>
</dbReference>
<evidence type="ECO:0000256" key="4">
    <source>
        <dbReference type="ARBA" id="ARBA00022692"/>
    </source>
</evidence>
<dbReference type="InterPro" id="IPR027417">
    <property type="entry name" value="P-loop_NTPase"/>
</dbReference>
<keyword evidence="9 11" id="KW-0472">Membrane</keyword>
<evidence type="ECO:0000256" key="9">
    <source>
        <dbReference type="ARBA" id="ARBA00023136"/>
    </source>
</evidence>
<evidence type="ECO:0000256" key="11">
    <source>
        <dbReference type="SAM" id="Phobius"/>
    </source>
</evidence>
<proteinExistence type="evidence at transcript level"/>
<evidence type="ECO:0000256" key="5">
    <source>
        <dbReference type="ARBA" id="ARBA00022741"/>
    </source>
</evidence>
<organism evidence="12">
    <name type="scientific">Panstrongylus megistus</name>
    <dbReference type="NCBI Taxonomy" id="65343"/>
    <lineage>
        <taxon>Eukaryota</taxon>
        <taxon>Metazoa</taxon>
        <taxon>Ecdysozoa</taxon>
        <taxon>Arthropoda</taxon>
        <taxon>Hexapoda</taxon>
        <taxon>Insecta</taxon>
        <taxon>Pterygota</taxon>
        <taxon>Neoptera</taxon>
        <taxon>Paraneoptera</taxon>
        <taxon>Hemiptera</taxon>
        <taxon>Heteroptera</taxon>
        <taxon>Panheteroptera</taxon>
        <taxon>Cimicomorpha</taxon>
        <taxon>Reduviidae</taxon>
        <taxon>Triatominae</taxon>
        <taxon>Panstrongylus</taxon>
    </lineage>
</organism>
<dbReference type="GO" id="GO:0034067">
    <property type="term" value="P:protein localization to Golgi apparatus"/>
    <property type="evidence" value="ECO:0007669"/>
    <property type="project" value="TreeGrafter"/>
</dbReference>
<feature type="transmembrane region" description="Helical" evidence="11">
    <location>
        <begin position="6"/>
        <end position="27"/>
    </location>
</feature>
<reference evidence="12" key="1">
    <citation type="journal article" date="2015" name="J. Med. Entomol.">
        <title>A Deep Insight Into the Sialotranscriptome of the Chagas Disease Vector, Panstrongylus megistus (Hemiptera: Heteroptera).</title>
        <authorList>
            <person name="Ribeiro J.M."/>
            <person name="Schwarz A."/>
            <person name="Francischetti I.M."/>
        </authorList>
    </citation>
    <scope>NUCLEOTIDE SEQUENCE</scope>
    <source>
        <tissue evidence="12">Salivary glands</tissue>
    </source>
</reference>
<comment type="similarity">
    <text evidence="2">Belongs to the SRP receptor beta subunit family.</text>
</comment>
<keyword evidence="6" id="KW-0256">Endoplasmic reticulum</keyword>
<evidence type="ECO:0000256" key="7">
    <source>
        <dbReference type="ARBA" id="ARBA00022989"/>
    </source>
</evidence>
<keyword evidence="7 11" id="KW-1133">Transmembrane helix</keyword>
<dbReference type="GO" id="GO:0003924">
    <property type="term" value="F:GTPase activity"/>
    <property type="evidence" value="ECO:0007669"/>
    <property type="project" value="TreeGrafter"/>
</dbReference>
<evidence type="ECO:0000256" key="8">
    <source>
        <dbReference type="ARBA" id="ARBA00023134"/>
    </source>
</evidence>
<evidence type="ECO:0000256" key="6">
    <source>
        <dbReference type="ARBA" id="ARBA00022824"/>
    </source>
</evidence>
<evidence type="ECO:0000256" key="3">
    <source>
        <dbReference type="ARBA" id="ARBA00020256"/>
    </source>
</evidence>
<keyword evidence="10 12" id="KW-0675">Receptor</keyword>
<dbReference type="PANTHER" id="PTHR45909:SF1">
    <property type="entry name" value="ADP-RIBOSYLATION FACTOR-RELATED PROTEIN 1"/>
    <property type="match status" value="1"/>
</dbReference>
<dbReference type="Gene3D" id="3.40.50.300">
    <property type="entry name" value="P-loop containing nucleotide triphosphate hydrolases"/>
    <property type="match status" value="1"/>
</dbReference>
<keyword evidence="8" id="KW-0342">GTP-binding</keyword>
<dbReference type="CDD" id="cd04105">
    <property type="entry name" value="SR_beta"/>
    <property type="match status" value="1"/>
</dbReference>
<dbReference type="SUPFAM" id="SSF52540">
    <property type="entry name" value="P-loop containing nucleoside triphosphate hydrolases"/>
    <property type="match status" value="1"/>
</dbReference>
<dbReference type="InterPro" id="IPR019009">
    <property type="entry name" value="SRP_receptor_beta_su"/>
</dbReference>
<dbReference type="PANTHER" id="PTHR45909">
    <property type="entry name" value="ADP-RIBOSYLATION FACTOR-RELATED PROTEIN 1"/>
    <property type="match status" value="1"/>
</dbReference>
<dbReference type="GO" id="GO:0043001">
    <property type="term" value="P:Golgi to plasma membrane protein transport"/>
    <property type="evidence" value="ECO:0007669"/>
    <property type="project" value="TreeGrafter"/>
</dbReference>
<protein>
    <recommendedName>
        <fullName evidence="3">Signal recognition particle receptor subunit beta</fullName>
    </recommendedName>
</protein>